<keyword evidence="7" id="KW-1185">Reference proteome</keyword>
<dbReference type="PANTHER" id="PTHR11721">
    <property type="entry name" value="60S RIBOSOMAL PROTEIN L27A"/>
    <property type="match status" value="1"/>
</dbReference>
<dbReference type="Gene3D" id="3.100.10.10">
    <property type="match status" value="1"/>
</dbReference>
<dbReference type="STRING" id="3075.A0A087SBT0"/>
<dbReference type="GO" id="GO:0006412">
    <property type="term" value="P:translation"/>
    <property type="evidence" value="ECO:0007669"/>
    <property type="project" value="InterPro"/>
</dbReference>
<evidence type="ECO:0000256" key="3">
    <source>
        <dbReference type="ARBA" id="ARBA00023274"/>
    </source>
</evidence>
<dbReference type="OrthoDB" id="61900at2759"/>
<protein>
    <submittedName>
        <fullName evidence="6">60S ribosomal protein L27a-2</fullName>
    </submittedName>
</protein>
<dbReference type="GeneID" id="23614766"/>
<evidence type="ECO:0000259" key="5">
    <source>
        <dbReference type="Pfam" id="PF00828"/>
    </source>
</evidence>
<comment type="similarity">
    <text evidence="1 4">Belongs to the universal ribosomal protein uL15 family.</text>
</comment>
<dbReference type="InterPro" id="IPR021131">
    <property type="entry name" value="Ribosomal_uL15/eL18"/>
</dbReference>
<dbReference type="InterPro" id="IPR001196">
    <property type="entry name" value="Ribosomal_uL15_CS"/>
</dbReference>
<dbReference type="eggNOG" id="KOG1742">
    <property type="taxonomic scope" value="Eukaryota"/>
</dbReference>
<dbReference type="FunFam" id="3.100.10.10:FF:000002">
    <property type="entry name" value="60S ribosomal protein L27a"/>
    <property type="match status" value="1"/>
</dbReference>
<feature type="domain" description="Large ribosomal subunit protein uL15/eL18" evidence="5">
    <location>
        <begin position="29"/>
        <end position="101"/>
    </location>
</feature>
<keyword evidence="2 4" id="KW-0689">Ribosomal protein</keyword>
<evidence type="ECO:0000313" key="6">
    <source>
        <dbReference type="EMBL" id="KFM23184.1"/>
    </source>
</evidence>
<evidence type="ECO:0000256" key="4">
    <source>
        <dbReference type="RuleBase" id="RU003888"/>
    </source>
</evidence>
<dbReference type="Proteomes" id="UP000028924">
    <property type="component" value="Unassembled WGS sequence"/>
</dbReference>
<gene>
    <name evidence="6" type="ORF">F751_3375</name>
</gene>
<keyword evidence="3 4" id="KW-0687">Ribonucleoprotein</keyword>
<accession>A0A087SBT0</accession>
<dbReference type="KEGG" id="apro:F751_3375"/>
<dbReference type="AlphaFoldDB" id="A0A087SBT0"/>
<evidence type="ECO:0000256" key="2">
    <source>
        <dbReference type="ARBA" id="ARBA00022980"/>
    </source>
</evidence>
<organism evidence="6 7">
    <name type="scientific">Auxenochlorella protothecoides</name>
    <name type="common">Green microalga</name>
    <name type="synonym">Chlorella protothecoides</name>
    <dbReference type="NCBI Taxonomy" id="3075"/>
    <lineage>
        <taxon>Eukaryota</taxon>
        <taxon>Viridiplantae</taxon>
        <taxon>Chlorophyta</taxon>
        <taxon>core chlorophytes</taxon>
        <taxon>Trebouxiophyceae</taxon>
        <taxon>Chlorellales</taxon>
        <taxon>Chlorellaceae</taxon>
        <taxon>Auxenochlorella</taxon>
    </lineage>
</organism>
<name>A0A087SBT0_AUXPR</name>
<reference evidence="6 7" key="1">
    <citation type="journal article" date="2014" name="BMC Genomics">
        <title>Oil accumulation mechanisms of the oleaginous microalga Chlorella protothecoides revealed through its genome, transcriptomes, and proteomes.</title>
        <authorList>
            <person name="Gao C."/>
            <person name="Wang Y."/>
            <person name="Shen Y."/>
            <person name="Yan D."/>
            <person name="He X."/>
            <person name="Dai J."/>
            <person name="Wu Q."/>
        </authorList>
    </citation>
    <scope>NUCLEOTIDE SEQUENCE [LARGE SCALE GENOMIC DNA]</scope>
    <source>
        <strain evidence="6 7">0710</strain>
    </source>
</reference>
<proteinExistence type="inferred from homology"/>
<dbReference type="Pfam" id="PF00828">
    <property type="entry name" value="Ribosomal_L27A"/>
    <property type="match status" value="1"/>
</dbReference>
<evidence type="ECO:0000313" key="7">
    <source>
        <dbReference type="Proteomes" id="UP000028924"/>
    </source>
</evidence>
<dbReference type="PROSITE" id="PS00475">
    <property type="entry name" value="RIBOSOMAL_L15"/>
    <property type="match status" value="1"/>
</dbReference>
<dbReference type="InterPro" id="IPR036227">
    <property type="entry name" value="Ribosomal_uL15/eL18_sf"/>
</dbReference>
<dbReference type="GO" id="GO:0003735">
    <property type="term" value="F:structural constituent of ribosome"/>
    <property type="evidence" value="ECO:0007669"/>
    <property type="project" value="InterPro"/>
</dbReference>
<sequence>MMDKYHPGYFGKVGMRYFHLNKNKYFQPIINLDKIWSLVGESARVEAAKDTSSAAVIDVTQHGYFKVLGKGQLPEQPLLVRAKFISKLAEKKIKAAGGAVELVA</sequence>
<evidence type="ECO:0000256" key="1">
    <source>
        <dbReference type="ARBA" id="ARBA00007320"/>
    </source>
</evidence>
<dbReference type="EMBL" id="KL662089">
    <property type="protein sequence ID" value="KFM23184.1"/>
    <property type="molecule type" value="Genomic_DNA"/>
</dbReference>
<dbReference type="GO" id="GO:0022625">
    <property type="term" value="C:cytosolic large ribosomal subunit"/>
    <property type="evidence" value="ECO:0007669"/>
    <property type="project" value="TreeGrafter"/>
</dbReference>
<dbReference type="SUPFAM" id="SSF52080">
    <property type="entry name" value="Ribosomal proteins L15p and L18e"/>
    <property type="match status" value="1"/>
</dbReference>
<dbReference type="PANTHER" id="PTHR11721:SF3">
    <property type="entry name" value="LARGE RIBOSOMAL SUBUNIT PROTEIN UL15"/>
    <property type="match status" value="1"/>
</dbReference>
<dbReference type="RefSeq" id="XP_011396054.1">
    <property type="nucleotide sequence ID" value="XM_011397752.1"/>
</dbReference>